<gene>
    <name evidence="7" type="primary">crtI</name>
    <name evidence="7" type="ORF">GCM10008906_01610</name>
</gene>
<dbReference type="RefSeq" id="WP_343757852.1">
    <property type="nucleotide sequence ID" value="NZ_BAAACG010000001.1"/>
</dbReference>
<reference evidence="8" key="1">
    <citation type="journal article" date="2019" name="Int. J. Syst. Evol. Microbiol.">
        <title>The Global Catalogue of Microorganisms (GCM) 10K type strain sequencing project: providing services to taxonomists for standard genome sequencing and annotation.</title>
        <authorList>
            <consortium name="The Broad Institute Genomics Platform"/>
            <consortium name="The Broad Institute Genome Sequencing Center for Infectious Disease"/>
            <person name="Wu L."/>
            <person name="Ma J."/>
        </authorList>
    </citation>
    <scope>NUCLEOTIDE SEQUENCE [LARGE SCALE GENOMIC DNA]</scope>
    <source>
        <strain evidence="8">JCM 1407</strain>
    </source>
</reference>
<sequence>MSKKVIIVGAGIGGLATAVRLLSRGYDVTIYEKERNLGGKVNVLESKGFKFDLTASILMNPETYKEVFAYANRNYKDYLEFIKLDPFYTVNYYDKTIYNLSTDMVNLSSSLQSVSPKDFHEYIDFLSESYRKYIIADKYFLNRSFNNAFQFFNPITLKKALSLKTFSNTYSYVSKYIQNEKIRQFICFQAMYIGVSPFEGPNIYTLIPTVSQIYGLWHLKGGMYSYIEALEKLINELGGVIKKNCDVKEIITFKNKAIAVKTHNGIDKGDLVVCNVDYPYAVKYLIKDKSLIKNDIRKISSMDYSCSNFIIYLGLDKKYDELSVHNQYIGVNFKRNIEDPFKGKIPKSPSLYIYCPSRIDDTVAPRGKECLNVMVRVPNLFYKNIKWNETTIKSLRKKVFNALTNIKGLEDIKQHIIYENYLTPVEIKKFFNSYGGAAYSFSSNLNQTNYFRPHIKSEKIRNLYFVGQSVHPGPGVSIVLLSSKLVSQEILKNH</sequence>
<comment type="pathway">
    <text evidence="1 5">Carotenoid biosynthesis.</text>
</comment>
<dbReference type="PANTHER" id="PTHR43734">
    <property type="entry name" value="PHYTOENE DESATURASE"/>
    <property type="match status" value="1"/>
</dbReference>
<evidence type="ECO:0000313" key="7">
    <source>
        <dbReference type="EMBL" id="GAA0732245.1"/>
    </source>
</evidence>
<dbReference type="InterPro" id="IPR002937">
    <property type="entry name" value="Amino_oxidase"/>
</dbReference>
<proteinExistence type="inferred from homology"/>
<evidence type="ECO:0000256" key="4">
    <source>
        <dbReference type="ARBA" id="ARBA00038322"/>
    </source>
</evidence>
<dbReference type="PRINTS" id="PR00419">
    <property type="entry name" value="ADXRDTASE"/>
</dbReference>
<dbReference type="InterPro" id="IPR014105">
    <property type="entry name" value="Carotenoid/retinoid_OxRdtase"/>
</dbReference>
<evidence type="ECO:0000256" key="3">
    <source>
        <dbReference type="ARBA" id="ARBA00023002"/>
    </source>
</evidence>
<comment type="similarity">
    <text evidence="4">Belongs to the carotenoid/retinoid oxidoreductase family. CrtN subfamily.</text>
</comment>
<evidence type="ECO:0000259" key="6">
    <source>
        <dbReference type="Pfam" id="PF01593"/>
    </source>
</evidence>
<keyword evidence="8" id="KW-1185">Reference proteome</keyword>
<evidence type="ECO:0000256" key="2">
    <source>
        <dbReference type="ARBA" id="ARBA00022746"/>
    </source>
</evidence>
<dbReference type="Gene3D" id="3.50.50.60">
    <property type="entry name" value="FAD/NAD(P)-binding domain"/>
    <property type="match status" value="2"/>
</dbReference>
<dbReference type="Pfam" id="PF01593">
    <property type="entry name" value="Amino_oxidase"/>
    <property type="match status" value="1"/>
</dbReference>
<feature type="domain" description="Amine oxidase" evidence="6">
    <location>
        <begin position="12"/>
        <end position="491"/>
    </location>
</feature>
<keyword evidence="3 5" id="KW-0560">Oxidoreductase</keyword>
<keyword evidence="2 5" id="KW-0125">Carotenoid biosynthesis</keyword>
<dbReference type="EMBL" id="BAAACG010000001">
    <property type="protein sequence ID" value="GAA0732245.1"/>
    <property type="molecule type" value="Genomic_DNA"/>
</dbReference>
<organism evidence="7 8">
    <name type="scientific">Clostridium oceanicum</name>
    <dbReference type="NCBI Taxonomy" id="1543"/>
    <lineage>
        <taxon>Bacteria</taxon>
        <taxon>Bacillati</taxon>
        <taxon>Bacillota</taxon>
        <taxon>Clostridia</taxon>
        <taxon>Eubacteriales</taxon>
        <taxon>Clostridiaceae</taxon>
        <taxon>Clostridium</taxon>
    </lineage>
</organism>
<evidence type="ECO:0000256" key="5">
    <source>
        <dbReference type="RuleBase" id="RU362075"/>
    </source>
</evidence>
<dbReference type="NCBIfam" id="TIGR02734">
    <property type="entry name" value="crtI_fam"/>
    <property type="match status" value="1"/>
</dbReference>
<dbReference type="SUPFAM" id="SSF51905">
    <property type="entry name" value="FAD/NAD(P)-binding domain"/>
    <property type="match status" value="1"/>
</dbReference>
<comment type="caution">
    <text evidence="7">The sequence shown here is derived from an EMBL/GenBank/DDBJ whole genome shotgun (WGS) entry which is preliminary data.</text>
</comment>
<dbReference type="Proteomes" id="UP001501510">
    <property type="component" value="Unassembled WGS sequence"/>
</dbReference>
<protein>
    <submittedName>
        <fullName evidence="7">Phytoene desaturase family protein</fullName>
    </submittedName>
</protein>
<evidence type="ECO:0000256" key="1">
    <source>
        <dbReference type="ARBA" id="ARBA00004829"/>
    </source>
</evidence>
<name>A0ABP3UEU0_9CLOT</name>
<accession>A0ABP3UEU0</accession>
<dbReference type="InterPro" id="IPR036188">
    <property type="entry name" value="FAD/NAD-bd_sf"/>
</dbReference>
<evidence type="ECO:0000313" key="8">
    <source>
        <dbReference type="Proteomes" id="UP001501510"/>
    </source>
</evidence>
<dbReference type="PANTHER" id="PTHR43734:SF1">
    <property type="entry name" value="PHYTOENE DESATURASE"/>
    <property type="match status" value="1"/>
</dbReference>